<dbReference type="Proteomes" id="UP000229329">
    <property type="component" value="Unassembled WGS sequence"/>
</dbReference>
<proteinExistence type="predicted"/>
<dbReference type="SUPFAM" id="SSF56925">
    <property type="entry name" value="OMPA-like"/>
    <property type="match status" value="1"/>
</dbReference>
<dbReference type="InterPro" id="IPR011250">
    <property type="entry name" value="OMP/PagP_B-barrel"/>
</dbReference>
<dbReference type="RefSeq" id="WP_100288993.1">
    <property type="nucleotide sequence ID" value="NZ_PHHA01000018.1"/>
</dbReference>
<reference evidence="3 4" key="1">
    <citation type="submission" date="2017-11" db="EMBL/GenBank/DDBJ databases">
        <title>Reclassification of Bisgaard taxon 7 as Conservatibacter flavescens gen. nov., sp. nov.</title>
        <authorList>
            <person name="Christensen H."/>
        </authorList>
    </citation>
    <scope>NUCLEOTIDE SEQUENCE [LARGE SCALE GENOMIC DNA]</scope>
    <source>
        <strain evidence="3 4">7_4</strain>
    </source>
</reference>
<dbReference type="AlphaFoldDB" id="A0A2M8S213"/>
<protein>
    <recommendedName>
        <fullName evidence="2">Factor H binding protein-like C-terminal domain-containing protein</fullName>
    </recommendedName>
</protein>
<feature type="coiled-coil region" evidence="1">
    <location>
        <begin position="31"/>
        <end position="127"/>
    </location>
</feature>
<dbReference type="OrthoDB" id="5679261at2"/>
<name>A0A2M8S213_9PAST</name>
<keyword evidence="4" id="KW-1185">Reference proteome</keyword>
<dbReference type="PROSITE" id="PS51257">
    <property type="entry name" value="PROKAR_LIPOPROTEIN"/>
    <property type="match status" value="1"/>
</dbReference>
<dbReference type="Gene3D" id="2.40.160.90">
    <property type="match status" value="1"/>
</dbReference>
<gene>
    <name evidence="3" type="ORF">CVP05_07725</name>
</gene>
<sequence>MSIKKTTLATMILLSLTACHHHTRHVENPADPKLRNQVTQLTNQLKAQENKTQTTQNNLSDVESKLNKALAAQKAAEDKLKNTPNNAQLQKDLTNAKNEVAKLQNQLKKEVDAVQEKNKTVADLEKKLADTNPTLSREEVLAKAVAVGLPSGWATELADDMQNKPLADVQRKIDLTVKSRTLRLLAMSYGLDNQAARAFQRANMEKSFDEAEAILAKQQEEREKAQREEWEKQQAEWNKRNELYNKLSGIGVYGSEADEFVNTYLNSDEQETALNRLIAEKEEASRLENKRNNLRDQFYDVVRLSYGELANTFVEQYLNATEDEIETKLTELKEIKDILEAKFNGTSLPYSIQDQFLADNLFKTATEQDKALADLSAKNEAIISQAMAKGLDQTEARNFAYSYFNNTDAERATALERVAQEKVQRENSRAELTAMAEEAGLFEGYFPFGNSNYYGQLDGFVSNNLGKSKAAAKIALDNLLKDPEVKKGILAKYAKELGFELYQYYGIDIGEIIDQLSTQELSEAKAELVKRKEITSLISEANVYRGSSSYEFIRAFVSNYLKQDISVAVAEVERLKQRYEFVKIYLAKFNIDLAKNSSYLANIDYHLEDNEAQLNDWIGITKGQIVNINHNDYSYGDYSSDTTKIYAQEYSTVVGRDTSMANGYDGSLTITTIEGTETKVLPQEGRANYVGKAFIGIGANTNDEGSLSYDVNFTERKGSGTITGIERYGDVLLNEAPIVNVGIAGTATSSSETGNYELKFYGPNAEEVAGKASFGEGKDIGFGGTRGEIQK</sequence>
<keyword evidence="1" id="KW-0175">Coiled coil</keyword>
<organism evidence="3 4">
    <name type="scientific">Conservatibacter flavescens</name>
    <dbReference type="NCBI Taxonomy" id="28161"/>
    <lineage>
        <taxon>Bacteria</taxon>
        <taxon>Pseudomonadati</taxon>
        <taxon>Pseudomonadota</taxon>
        <taxon>Gammaproteobacteria</taxon>
        <taxon>Pasteurellales</taxon>
        <taxon>Pasteurellaceae</taxon>
        <taxon>Conservatibacter</taxon>
    </lineage>
</organism>
<evidence type="ECO:0000259" key="2">
    <source>
        <dbReference type="Pfam" id="PF08794"/>
    </source>
</evidence>
<comment type="caution">
    <text evidence="3">The sequence shown here is derived from an EMBL/GenBank/DDBJ whole genome shotgun (WGS) entry which is preliminary data.</text>
</comment>
<dbReference type="Pfam" id="PF08794">
    <property type="entry name" value="FHBP_C"/>
    <property type="match status" value="1"/>
</dbReference>
<feature type="coiled-coil region" evidence="1">
    <location>
        <begin position="201"/>
        <end position="342"/>
    </location>
</feature>
<evidence type="ECO:0000313" key="4">
    <source>
        <dbReference type="Proteomes" id="UP000229329"/>
    </source>
</evidence>
<dbReference type="EMBL" id="PHHA01000018">
    <property type="protein sequence ID" value="PJG85136.1"/>
    <property type="molecule type" value="Genomic_DNA"/>
</dbReference>
<accession>A0A2M8S213</accession>
<dbReference type="InterPro" id="IPR014902">
    <property type="entry name" value="FHBP-like_C"/>
</dbReference>
<evidence type="ECO:0000256" key="1">
    <source>
        <dbReference type="SAM" id="Coils"/>
    </source>
</evidence>
<feature type="domain" description="Factor H binding protein-like C-terminal" evidence="2">
    <location>
        <begin position="680"/>
        <end position="772"/>
    </location>
</feature>
<evidence type="ECO:0000313" key="3">
    <source>
        <dbReference type="EMBL" id="PJG85136.1"/>
    </source>
</evidence>